<proteinExistence type="predicted"/>
<organism evidence="1 2">
    <name type="scientific">Paenibacillus polymyxa</name>
    <name type="common">Bacillus polymyxa</name>
    <dbReference type="NCBI Taxonomy" id="1406"/>
    <lineage>
        <taxon>Bacteria</taxon>
        <taxon>Bacillati</taxon>
        <taxon>Bacillota</taxon>
        <taxon>Bacilli</taxon>
        <taxon>Bacillales</taxon>
        <taxon>Paenibacillaceae</taxon>
        <taxon>Paenibacillus</taxon>
    </lineage>
</organism>
<dbReference type="AlphaFoldDB" id="A0A8I1IPM8"/>
<name>A0A8I1IPM8_PAEPO</name>
<reference evidence="1" key="1">
    <citation type="submission" date="2020-12" db="EMBL/GenBank/DDBJ databases">
        <title>Paenibacillus polymyxa LMG 27872: a double-edged sword.</title>
        <authorList>
            <person name="Langendries S."/>
            <person name="Garcia Mendez S."/>
            <person name="Beirinckx S."/>
            <person name="Viaene T."/>
            <person name="Baeyen S."/>
            <person name="Goeminne G."/>
            <person name="Willems A."/>
            <person name="Debode J."/>
            <person name="Goormachtig S."/>
        </authorList>
    </citation>
    <scope>NUCLEOTIDE SEQUENCE</scope>
    <source>
        <strain evidence="1">LMG 27872</strain>
    </source>
</reference>
<dbReference type="EMBL" id="JAEHFQ010000002">
    <property type="protein sequence ID" value="MBM0632377.1"/>
    <property type="molecule type" value="Genomic_DNA"/>
</dbReference>
<protein>
    <submittedName>
        <fullName evidence="1">Uncharacterized protein</fullName>
    </submittedName>
</protein>
<dbReference type="RefSeq" id="WP_029514978.1">
    <property type="nucleotide sequence ID" value="NZ_ALJV01000025.1"/>
</dbReference>
<gene>
    <name evidence="1" type="ORF">JDW19_04445</name>
</gene>
<evidence type="ECO:0000313" key="2">
    <source>
        <dbReference type="Proteomes" id="UP000650605"/>
    </source>
</evidence>
<comment type="caution">
    <text evidence="1">The sequence shown here is derived from an EMBL/GenBank/DDBJ whole genome shotgun (WGS) entry which is preliminary data.</text>
</comment>
<accession>A0A8I1IPM8</accession>
<dbReference type="Gene3D" id="2.60.120.260">
    <property type="entry name" value="Galactose-binding domain-like"/>
    <property type="match status" value="1"/>
</dbReference>
<sequence length="79" mass="9360">MAKYPRWIAYEFESPVVVNKYVLAPRRSSLTESPKDWMFEGSDGVSRVILDTQKNITNWKEKEKKEFHLPMKQNIKNTV</sequence>
<dbReference type="Proteomes" id="UP000650605">
    <property type="component" value="Unassembled WGS sequence"/>
</dbReference>
<evidence type="ECO:0000313" key="1">
    <source>
        <dbReference type="EMBL" id="MBM0632377.1"/>
    </source>
</evidence>